<dbReference type="InterPro" id="IPR000683">
    <property type="entry name" value="Gfo/Idh/MocA-like_OxRdtase_N"/>
</dbReference>
<feature type="domain" description="GFO/IDH/MocA-like oxidoreductase" evidence="4">
    <location>
        <begin position="132"/>
        <end position="249"/>
    </location>
</feature>
<dbReference type="Pfam" id="PF01408">
    <property type="entry name" value="GFO_IDH_MocA"/>
    <property type="match status" value="1"/>
</dbReference>
<dbReference type="InterPro" id="IPR036291">
    <property type="entry name" value="NAD(P)-bd_dom_sf"/>
</dbReference>
<comment type="caution">
    <text evidence="5">The sequence shown here is derived from an EMBL/GenBank/DDBJ whole genome shotgun (WGS) entry which is preliminary data.</text>
</comment>
<dbReference type="SUPFAM" id="SSF55347">
    <property type="entry name" value="Glyceraldehyde-3-phosphate dehydrogenase-like, C-terminal domain"/>
    <property type="match status" value="1"/>
</dbReference>
<dbReference type="RefSeq" id="WP_310362310.1">
    <property type="nucleotide sequence ID" value="NZ_JAVDYB010000001.1"/>
</dbReference>
<dbReference type="EMBL" id="JAVDYB010000001">
    <property type="protein sequence ID" value="MDR7273650.1"/>
    <property type="molecule type" value="Genomic_DNA"/>
</dbReference>
<gene>
    <name evidence="5" type="ORF">J2S41_000428</name>
</gene>
<dbReference type="InterPro" id="IPR051317">
    <property type="entry name" value="Gfo/Idh/MocA_oxidoreduct"/>
</dbReference>
<evidence type="ECO:0000313" key="5">
    <source>
        <dbReference type="EMBL" id="MDR7273650.1"/>
    </source>
</evidence>
<evidence type="ECO:0000256" key="1">
    <source>
        <dbReference type="ARBA" id="ARBA00010928"/>
    </source>
</evidence>
<dbReference type="PANTHER" id="PTHR43708:SF5">
    <property type="entry name" value="CONSERVED EXPRESSED OXIDOREDUCTASE (EUROFUNG)-RELATED"/>
    <property type="match status" value="1"/>
</dbReference>
<comment type="similarity">
    <text evidence="1">Belongs to the Gfo/Idh/MocA family.</text>
</comment>
<evidence type="ECO:0000259" key="3">
    <source>
        <dbReference type="Pfam" id="PF01408"/>
    </source>
</evidence>
<dbReference type="AlphaFoldDB" id="A0AAE3YHS5"/>
<evidence type="ECO:0000259" key="4">
    <source>
        <dbReference type="Pfam" id="PF22725"/>
    </source>
</evidence>
<dbReference type="Pfam" id="PF22725">
    <property type="entry name" value="GFO_IDH_MocA_C3"/>
    <property type="match status" value="1"/>
</dbReference>
<dbReference type="InterPro" id="IPR055170">
    <property type="entry name" value="GFO_IDH_MocA-like_dom"/>
</dbReference>
<sequence>MTIRVGLLGFGLGGRVFHAPLIAATPGLELAAIVTRDPDRAARARATYPGASIVPDLPSLLAAGGVDLVVVATPNAQHVPQARAVIDAGLPVVVDKPFAPSAAEGRDLIAAAEAAGVALTVFQNRRWDGDLLTVRRLLDSGALGQVHRFESRFEVWKPALKEGSWKEESAPGAGVLYDLGAHVVDQALLLFGPAEVEHAELGVVRSGSAVPDDAFVALRHLTGVRSHLWMSRLAAQPGPRFRVLGADAAFVKHGLDGQEPALAAGGDPAAPGWGAEPAERWGVLGAGDALSPVPTEPGAYLSFYAGVAAALRDGTPMPVDPAGSLAGLEIIEAAGRAAGL</sequence>
<dbReference type="Proteomes" id="UP001183643">
    <property type="component" value="Unassembled WGS sequence"/>
</dbReference>
<proteinExistence type="inferred from homology"/>
<accession>A0AAE3YHS5</accession>
<reference evidence="5" key="1">
    <citation type="submission" date="2023-07" db="EMBL/GenBank/DDBJ databases">
        <title>Sequencing the genomes of 1000 actinobacteria strains.</title>
        <authorList>
            <person name="Klenk H.-P."/>
        </authorList>
    </citation>
    <scope>NUCLEOTIDE SEQUENCE</scope>
    <source>
        <strain evidence="5">DSM 44707</strain>
    </source>
</reference>
<dbReference type="SUPFAM" id="SSF51735">
    <property type="entry name" value="NAD(P)-binding Rossmann-fold domains"/>
    <property type="match status" value="1"/>
</dbReference>
<keyword evidence="6" id="KW-1185">Reference proteome</keyword>
<evidence type="ECO:0000256" key="2">
    <source>
        <dbReference type="ARBA" id="ARBA00023002"/>
    </source>
</evidence>
<dbReference type="Gene3D" id="3.40.50.720">
    <property type="entry name" value="NAD(P)-binding Rossmann-like Domain"/>
    <property type="match status" value="1"/>
</dbReference>
<evidence type="ECO:0000313" key="6">
    <source>
        <dbReference type="Proteomes" id="UP001183643"/>
    </source>
</evidence>
<dbReference type="Gene3D" id="3.30.360.10">
    <property type="entry name" value="Dihydrodipicolinate Reductase, domain 2"/>
    <property type="match status" value="1"/>
</dbReference>
<keyword evidence="2" id="KW-0560">Oxidoreductase</keyword>
<dbReference type="PANTHER" id="PTHR43708">
    <property type="entry name" value="CONSERVED EXPRESSED OXIDOREDUCTASE (EUROFUNG)"/>
    <property type="match status" value="1"/>
</dbReference>
<feature type="domain" description="Gfo/Idh/MocA-like oxidoreductase N-terminal" evidence="3">
    <location>
        <begin position="3"/>
        <end position="121"/>
    </location>
</feature>
<dbReference type="GO" id="GO:0016491">
    <property type="term" value="F:oxidoreductase activity"/>
    <property type="evidence" value="ECO:0007669"/>
    <property type="project" value="UniProtKB-KW"/>
</dbReference>
<organism evidence="5 6">
    <name type="scientific">Catenuloplanes atrovinosus</name>
    <dbReference type="NCBI Taxonomy" id="137266"/>
    <lineage>
        <taxon>Bacteria</taxon>
        <taxon>Bacillati</taxon>
        <taxon>Actinomycetota</taxon>
        <taxon>Actinomycetes</taxon>
        <taxon>Micromonosporales</taxon>
        <taxon>Micromonosporaceae</taxon>
        <taxon>Catenuloplanes</taxon>
    </lineage>
</organism>
<protein>
    <submittedName>
        <fullName evidence="5">Dehydrogenase</fullName>
    </submittedName>
</protein>
<name>A0AAE3YHS5_9ACTN</name>
<dbReference type="GO" id="GO:0000166">
    <property type="term" value="F:nucleotide binding"/>
    <property type="evidence" value="ECO:0007669"/>
    <property type="project" value="InterPro"/>
</dbReference>